<organism evidence="1 2">
    <name type="scientific">Pseudoalteromonas rubra</name>
    <dbReference type="NCBI Taxonomy" id="43658"/>
    <lineage>
        <taxon>Bacteria</taxon>
        <taxon>Pseudomonadati</taxon>
        <taxon>Pseudomonadota</taxon>
        <taxon>Gammaproteobacteria</taxon>
        <taxon>Alteromonadales</taxon>
        <taxon>Pseudoalteromonadaceae</taxon>
        <taxon>Pseudoalteromonas</taxon>
    </lineage>
</organism>
<accession>A0A0L0ESC0</accession>
<gene>
    <name evidence="1" type="ORF">AC626_11655</name>
</gene>
<protein>
    <submittedName>
        <fullName evidence="1">Uncharacterized protein</fullName>
    </submittedName>
</protein>
<evidence type="ECO:0000313" key="1">
    <source>
        <dbReference type="EMBL" id="KNC67311.1"/>
    </source>
</evidence>
<dbReference type="AlphaFoldDB" id="A0A0L0ESC0"/>
<dbReference type="EMBL" id="LFZX01000078">
    <property type="protein sequence ID" value="KNC67311.1"/>
    <property type="molecule type" value="Genomic_DNA"/>
</dbReference>
<sequence>MASLEQSILELQQTNAALVNASGALTSEVTDVIEVIDQHVETAISQIETQQAAANAKFDEWLNTRHVGFGLVDTLMDHSQPYITLPPRFATLEEAEAFQFSSAFDYAPTTQIDADNSVSHYVDLNAKLPGGTNYYSEPYPTQFTKKVSVYASISVGDNPHPAVKPVARLAVLMNRHGAVSSWINSSDSDFSKPRTLLYDESKANMEIKGIAGGHQLR</sequence>
<name>A0A0L0ESC0_9GAMM</name>
<proteinExistence type="predicted"/>
<comment type="caution">
    <text evidence="1">The sequence shown here is derived from an EMBL/GenBank/DDBJ whole genome shotgun (WGS) entry which is preliminary data.</text>
</comment>
<evidence type="ECO:0000313" key="2">
    <source>
        <dbReference type="Proteomes" id="UP000036850"/>
    </source>
</evidence>
<dbReference type="Proteomes" id="UP000036850">
    <property type="component" value="Unassembled WGS sequence"/>
</dbReference>
<dbReference type="PATRIC" id="fig|43658.6.peg.353"/>
<reference evidence="2" key="1">
    <citation type="submission" date="2015-07" db="EMBL/GenBank/DDBJ databases">
        <title>Draft genome sequence of a Pseudoalteromonas rubra strain, OCN096, isolated from Kaneohe Bay, Oahu, Hawaii.</title>
        <authorList>
            <person name="Beurmann S."/>
            <person name="Ushijima B."/>
            <person name="Belcaid M."/>
            <person name="Callahan S.M."/>
            <person name="Aeby G.S."/>
        </authorList>
    </citation>
    <scope>NUCLEOTIDE SEQUENCE [LARGE SCALE GENOMIC DNA]</scope>
    <source>
        <strain evidence="2">OCN096</strain>
    </source>
</reference>